<dbReference type="Pfam" id="PF00872">
    <property type="entry name" value="Transposase_mut"/>
    <property type="match status" value="1"/>
</dbReference>
<evidence type="ECO:0000256" key="4">
    <source>
        <dbReference type="ARBA" id="ARBA00023125"/>
    </source>
</evidence>
<accession>A0A1Q2HQU2</accession>
<dbReference type="Proteomes" id="UP000188273">
    <property type="component" value="Chromosome"/>
</dbReference>
<protein>
    <submittedName>
        <fullName evidence="6">Transposase</fullName>
    </submittedName>
</protein>
<dbReference type="AlphaFoldDB" id="A0A1Q2HQU2"/>
<keyword evidence="3" id="KW-0815">Transposition</keyword>
<dbReference type="KEGG" id="pbu:L21SP3_01648"/>
<keyword evidence="5" id="KW-0233">DNA recombination</keyword>
<evidence type="ECO:0000256" key="2">
    <source>
        <dbReference type="ARBA" id="ARBA00010961"/>
    </source>
</evidence>
<dbReference type="GO" id="GO:0004803">
    <property type="term" value="F:transposase activity"/>
    <property type="evidence" value="ECO:0007669"/>
    <property type="project" value="InterPro"/>
</dbReference>
<dbReference type="InterPro" id="IPR001207">
    <property type="entry name" value="Transposase_mutator"/>
</dbReference>
<gene>
    <name evidence="6" type="ORF">L21SP3_01648</name>
</gene>
<keyword evidence="7" id="KW-1185">Reference proteome</keyword>
<reference evidence="7" key="1">
    <citation type="submission" date="2017-02" db="EMBL/GenBank/DDBJ databases">
        <title>Comparative genomics and description of representatives of a novel lineage of planctomycetes thriving in anoxic sediments.</title>
        <authorList>
            <person name="Spring S."/>
            <person name="Bunk B."/>
            <person name="Sproer C."/>
            <person name="Klenk H.-P."/>
        </authorList>
    </citation>
    <scope>NUCLEOTIDE SEQUENCE [LARGE SCALE GENOMIC DNA]</scope>
    <source>
        <strain evidence="7">L21-RPul-D3</strain>
    </source>
</reference>
<dbReference type="STRING" id="1940790.L21SP3_01648"/>
<comment type="function">
    <text evidence="1">Required for the transposition of the insertion element.</text>
</comment>
<dbReference type="GO" id="GO:0003677">
    <property type="term" value="F:DNA binding"/>
    <property type="evidence" value="ECO:0007669"/>
    <property type="project" value="UniProtKB-KW"/>
</dbReference>
<comment type="similarity">
    <text evidence="2">Belongs to the transposase mutator family.</text>
</comment>
<evidence type="ECO:0000256" key="3">
    <source>
        <dbReference type="ARBA" id="ARBA00022578"/>
    </source>
</evidence>
<dbReference type="EMBL" id="CP019633">
    <property type="protein sequence ID" value="AQQ09829.1"/>
    <property type="molecule type" value="Genomic_DNA"/>
</dbReference>
<keyword evidence="4" id="KW-0238">DNA-binding</keyword>
<evidence type="ECO:0000256" key="1">
    <source>
        <dbReference type="ARBA" id="ARBA00002190"/>
    </source>
</evidence>
<organism evidence="6 7">
    <name type="scientific">Sedimentisphaera cyanobacteriorum</name>
    <dbReference type="NCBI Taxonomy" id="1940790"/>
    <lineage>
        <taxon>Bacteria</taxon>
        <taxon>Pseudomonadati</taxon>
        <taxon>Planctomycetota</taxon>
        <taxon>Phycisphaerae</taxon>
        <taxon>Sedimentisphaerales</taxon>
        <taxon>Sedimentisphaeraceae</taxon>
        <taxon>Sedimentisphaera</taxon>
    </lineage>
</organism>
<name>A0A1Q2HQU2_9BACT</name>
<proteinExistence type="inferred from homology"/>
<evidence type="ECO:0000313" key="7">
    <source>
        <dbReference type="Proteomes" id="UP000188273"/>
    </source>
</evidence>
<sequence length="73" mass="8561">MLERLHEEINRRTRVAGIFPNEKALIRLISAIEIEISEDWVAGRKYLNMNNVIEDEAEDANSNKNQFYRNNLA</sequence>
<evidence type="ECO:0000256" key="5">
    <source>
        <dbReference type="ARBA" id="ARBA00023172"/>
    </source>
</evidence>
<dbReference type="GO" id="GO:0006313">
    <property type="term" value="P:DNA transposition"/>
    <property type="evidence" value="ECO:0007669"/>
    <property type="project" value="InterPro"/>
</dbReference>
<evidence type="ECO:0000313" key="6">
    <source>
        <dbReference type="EMBL" id="AQQ09829.1"/>
    </source>
</evidence>